<accession>A0A0F9HRV0</accession>
<name>A0A0F9HRV0_9ZZZZ</name>
<evidence type="ECO:0000313" key="1">
    <source>
        <dbReference type="EMBL" id="KKL77847.1"/>
    </source>
</evidence>
<feature type="non-terminal residue" evidence="1">
    <location>
        <position position="1"/>
    </location>
</feature>
<proteinExistence type="predicted"/>
<reference evidence="1" key="1">
    <citation type="journal article" date="2015" name="Nature">
        <title>Complex archaea that bridge the gap between prokaryotes and eukaryotes.</title>
        <authorList>
            <person name="Spang A."/>
            <person name="Saw J.H."/>
            <person name="Jorgensen S.L."/>
            <person name="Zaremba-Niedzwiedzka K."/>
            <person name="Martijn J."/>
            <person name="Lind A.E."/>
            <person name="van Eijk R."/>
            <person name="Schleper C."/>
            <person name="Guy L."/>
            <person name="Ettema T.J."/>
        </authorList>
    </citation>
    <scope>NUCLEOTIDE SEQUENCE</scope>
</reference>
<organism evidence="1">
    <name type="scientific">marine sediment metagenome</name>
    <dbReference type="NCBI Taxonomy" id="412755"/>
    <lineage>
        <taxon>unclassified sequences</taxon>
        <taxon>metagenomes</taxon>
        <taxon>ecological metagenomes</taxon>
    </lineage>
</organism>
<dbReference type="AlphaFoldDB" id="A0A0F9HRV0"/>
<dbReference type="EMBL" id="LAZR01023632">
    <property type="protein sequence ID" value="KKL77847.1"/>
    <property type="molecule type" value="Genomic_DNA"/>
</dbReference>
<protein>
    <submittedName>
        <fullName evidence="1">Uncharacterized protein</fullName>
    </submittedName>
</protein>
<comment type="caution">
    <text evidence="1">The sequence shown here is derived from an EMBL/GenBank/DDBJ whole genome shotgun (WGS) entry which is preliminary data.</text>
</comment>
<sequence>NKEIYEKVLERVLEIKALINEPLNKNHLIFTDKKEFDPRAFKEGIKKRIIGQG</sequence>
<gene>
    <name evidence="1" type="ORF">LCGC14_2030750</name>
</gene>